<evidence type="ECO:0000313" key="2">
    <source>
        <dbReference type="EMBL" id="QDU58549.1"/>
    </source>
</evidence>
<dbReference type="InterPro" id="IPR011067">
    <property type="entry name" value="Plasmid_toxin/cell-grow_inhib"/>
</dbReference>
<reference evidence="2 3" key="1">
    <citation type="submission" date="2019-02" db="EMBL/GenBank/DDBJ databases">
        <title>Deep-cultivation of Planctomycetes and their phenomic and genomic characterization uncovers novel biology.</title>
        <authorList>
            <person name="Wiegand S."/>
            <person name="Jogler M."/>
            <person name="Boedeker C."/>
            <person name="Pinto D."/>
            <person name="Vollmers J."/>
            <person name="Rivas-Marin E."/>
            <person name="Kohn T."/>
            <person name="Peeters S.H."/>
            <person name="Heuer A."/>
            <person name="Rast P."/>
            <person name="Oberbeckmann S."/>
            <person name="Bunk B."/>
            <person name="Jeske O."/>
            <person name="Meyerdierks A."/>
            <person name="Storesund J.E."/>
            <person name="Kallscheuer N."/>
            <person name="Luecker S."/>
            <person name="Lage O.M."/>
            <person name="Pohl T."/>
            <person name="Merkel B.J."/>
            <person name="Hornburger P."/>
            <person name="Mueller R.-W."/>
            <person name="Bruemmer F."/>
            <person name="Labrenz M."/>
            <person name="Spormann A.M."/>
            <person name="Op den Camp H."/>
            <person name="Overmann J."/>
            <person name="Amann R."/>
            <person name="Jetten M.S.M."/>
            <person name="Mascher T."/>
            <person name="Medema M.H."/>
            <person name="Devos D.P."/>
            <person name="Kaster A.-K."/>
            <person name="Ovreas L."/>
            <person name="Rohde M."/>
            <person name="Galperin M.Y."/>
            <person name="Jogler C."/>
        </authorList>
    </citation>
    <scope>NUCLEOTIDE SEQUENCE [LARGE SCALE GENOMIC DNA]</scope>
    <source>
        <strain evidence="2 3">Pan181</strain>
    </source>
</reference>
<dbReference type="PANTHER" id="PTHR33988:SF1">
    <property type="entry name" value="ENDORIBONUCLEASE MAZF7-RELATED"/>
    <property type="match status" value="1"/>
</dbReference>
<dbReference type="SUPFAM" id="SSF50118">
    <property type="entry name" value="Cell growth inhibitor/plasmid maintenance toxic component"/>
    <property type="match status" value="1"/>
</dbReference>
<dbReference type="GO" id="GO:0006402">
    <property type="term" value="P:mRNA catabolic process"/>
    <property type="evidence" value="ECO:0007669"/>
    <property type="project" value="TreeGrafter"/>
</dbReference>
<dbReference type="GO" id="GO:0016787">
    <property type="term" value="F:hydrolase activity"/>
    <property type="evidence" value="ECO:0007669"/>
    <property type="project" value="UniProtKB-KW"/>
</dbReference>
<dbReference type="RefSeq" id="WP_145250684.1">
    <property type="nucleotide sequence ID" value="NZ_CP036278.1"/>
</dbReference>
<keyword evidence="1" id="KW-0540">Nuclease</keyword>
<dbReference type="GO" id="GO:0016075">
    <property type="term" value="P:rRNA catabolic process"/>
    <property type="evidence" value="ECO:0007669"/>
    <property type="project" value="TreeGrafter"/>
</dbReference>
<keyword evidence="1" id="KW-0255">Endonuclease</keyword>
<comment type="function">
    <text evidence="1">Toxic component of a type II toxin-antitoxin (TA) system.</text>
</comment>
<dbReference type="GO" id="GO:0003677">
    <property type="term" value="F:DNA binding"/>
    <property type="evidence" value="ECO:0007669"/>
    <property type="project" value="InterPro"/>
</dbReference>
<protein>
    <recommendedName>
        <fullName evidence="1">mRNA interferase</fullName>
        <ecNumber evidence="1">3.1.-.-</ecNumber>
    </recommendedName>
</protein>
<sequence>MAKADPMRGEVWDVDLNTGEGHEQAGKRPAVIVSADTLNRGAVGLLVVVPLTKHDKQIALHVKVSKPDGGVTVDSYAMPEHIRSVSRERLVRRRGKLDVTTLARVMDHVMVVLDV</sequence>
<dbReference type="EC" id="3.1.-.-" evidence="1"/>
<dbReference type="PIRSF" id="PIRSF033490">
    <property type="entry name" value="MazF"/>
    <property type="match status" value="1"/>
</dbReference>
<evidence type="ECO:0000256" key="1">
    <source>
        <dbReference type="PIRNR" id="PIRNR033490"/>
    </source>
</evidence>
<keyword evidence="3" id="KW-1185">Reference proteome</keyword>
<dbReference type="Proteomes" id="UP000315750">
    <property type="component" value="Chromosome"/>
</dbReference>
<gene>
    <name evidence="2" type="primary">mazF9</name>
    <name evidence="2" type="ORF">Pan181_47870</name>
</gene>
<dbReference type="OrthoDB" id="287552at2"/>
<dbReference type="Pfam" id="PF02452">
    <property type="entry name" value="PemK_toxin"/>
    <property type="match status" value="1"/>
</dbReference>
<name>A0A518AUZ5_9BACT</name>
<proteinExistence type="inferred from homology"/>
<dbReference type="KEGG" id="amuc:Pan181_47870"/>
<evidence type="ECO:0000313" key="3">
    <source>
        <dbReference type="Proteomes" id="UP000315750"/>
    </source>
</evidence>
<dbReference type="Gene3D" id="2.30.30.110">
    <property type="match status" value="1"/>
</dbReference>
<dbReference type="AlphaFoldDB" id="A0A518AUZ5"/>
<dbReference type="GO" id="GO:0004521">
    <property type="term" value="F:RNA endonuclease activity"/>
    <property type="evidence" value="ECO:0007669"/>
    <property type="project" value="TreeGrafter"/>
</dbReference>
<accession>A0A518AUZ5</accession>
<dbReference type="EMBL" id="CP036278">
    <property type="protein sequence ID" value="QDU58549.1"/>
    <property type="molecule type" value="Genomic_DNA"/>
</dbReference>
<comment type="similarity">
    <text evidence="1">Belongs to the PemK/MazF family.</text>
</comment>
<dbReference type="PANTHER" id="PTHR33988">
    <property type="entry name" value="ENDORIBONUCLEASE MAZF-RELATED"/>
    <property type="match status" value="1"/>
</dbReference>
<dbReference type="InterPro" id="IPR003477">
    <property type="entry name" value="PemK-like"/>
</dbReference>
<keyword evidence="1 2" id="KW-0378">Hydrolase</keyword>
<organism evidence="2 3">
    <name type="scientific">Aeoliella mucimassa</name>
    <dbReference type="NCBI Taxonomy" id="2527972"/>
    <lineage>
        <taxon>Bacteria</taxon>
        <taxon>Pseudomonadati</taxon>
        <taxon>Planctomycetota</taxon>
        <taxon>Planctomycetia</taxon>
        <taxon>Pirellulales</taxon>
        <taxon>Lacipirellulaceae</taxon>
        <taxon>Aeoliella</taxon>
    </lineage>
</organism>